<dbReference type="GO" id="GO:0140647">
    <property type="term" value="P:P450-containing electron transport chain"/>
    <property type="evidence" value="ECO:0007669"/>
    <property type="project" value="InterPro"/>
</dbReference>
<organism evidence="8 9">
    <name type="scientific">Salinisphaera orenii YIM 95161</name>
    <dbReference type="NCBI Taxonomy" id="1051139"/>
    <lineage>
        <taxon>Bacteria</taxon>
        <taxon>Pseudomonadati</taxon>
        <taxon>Pseudomonadota</taxon>
        <taxon>Gammaproteobacteria</taxon>
        <taxon>Salinisphaerales</taxon>
        <taxon>Salinisphaeraceae</taxon>
        <taxon>Salinisphaera</taxon>
    </lineage>
</organism>
<comment type="similarity">
    <text evidence="1">Belongs to the adrenodoxin/putidaredoxin family.</text>
</comment>
<dbReference type="InterPro" id="IPR001041">
    <property type="entry name" value="2Fe-2S_ferredoxin-type"/>
</dbReference>
<comment type="caution">
    <text evidence="8">The sequence shown here is derived from an EMBL/GenBank/DDBJ whole genome shotgun (WGS) entry which is preliminary data.</text>
</comment>
<dbReference type="Gene3D" id="3.10.20.30">
    <property type="match status" value="1"/>
</dbReference>
<dbReference type="PANTHER" id="PTHR23426:SF65">
    <property type="entry name" value="FERREDOXIN-2, MITOCHONDRIAL"/>
    <property type="match status" value="1"/>
</dbReference>
<dbReference type="OrthoDB" id="9799640at2"/>
<gene>
    <name evidence="8" type="ORF">SAHL_15130</name>
</gene>
<evidence type="ECO:0000256" key="4">
    <source>
        <dbReference type="ARBA" id="ARBA00023004"/>
    </source>
</evidence>
<dbReference type="Proteomes" id="UP000285123">
    <property type="component" value="Unassembled WGS sequence"/>
</dbReference>
<dbReference type="PRINTS" id="PR00355">
    <property type="entry name" value="ADRENODOXIN"/>
</dbReference>
<comment type="cofactor">
    <cofactor evidence="6">
        <name>[2Fe-2S] cluster</name>
        <dbReference type="ChEBI" id="CHEBI:190135"/>
    </cofactor>
</comment>
<dbReference type="PROSITE" id="PS51085">
    <property type="entry name" value="2FE2S_FER_2"/>
    <property type="match status" value="1"/>
</dbReference>
<dbReference type="EMBL" id="AYKF01000121">
    <property type="protein sequence ID" value="ROO25112.1"/>
    <property type="molecule type" value="Genomic_DNA"/>
</dbReference>
<keyword evidence="4" id="KW-0408">Iron</keyword>
<dbReference type="InterPro" id="IPR036010">
    <property type="entry name" value="2Fe-2S_ferredoxin-like_sf"/>
</dbReference>
<dbReference type="PANTHER" id="PTHR23426">
    <property type="entry name" value="FERREDOXIN/ADRENODOXIN"/>
    <property type="match status" value="1"/>
</dbReference>
<dbReference type="AlphaFoldDB" id="A0A423PHK7"/>
<reference evidence="8 9" key="1">
    <citation type="submission" date="2013-10" db="EMBL/GenBank/DDBJ databases">
        <title>Salinisphaera halophila YIM 95161 Genome Sequencing.</title>
        <authorList>
            <person name="Lai Q."/>
            <person name="Li C."/>
            <person name="Shao Z."/>
        </authorList>
    </citation>
    <scope>NUCLEOTIDE SEQUENCE [LARGE SCALE GENOMIC DNA]</scope>
    <source>
        <strain evidence="8 9">YIM 95161</strain>
    </source>
</reference>
<feature type="domain" description="2Fe-2S ferredoxin-type" evidence="7">
    <location>
        <begin position="2"/>
        <end position="104"/>
    </location>
</feature>
<evidence type="ECO:0000313" key="9">
    <source>
        <dbReference type="Proteomes" id="UP000285123"/>
    </source>
</evidence>
<dbReference type="Pfam" id="PF00111">
    <property type="entry name" value="Fer2"/>
    <property type="match status" value="1"/>
</dbReference>
<keyword evidence="3" id="KW-0479">Metal-binding</keyword>
<keyword evidence="2" id="KW-0001">2Fe-2S</keyword>
<dbReference type="SUPFAM" id="SSF54292">
    <property type="entry name" value="2Fe-2S ferredoxin-like"/>
    <property type="match status" value="1"/>
</dbReference>
<evidence type="ECO:0000256" key="2">
    <source>
        <dbReference type="ARBA" id="ARBA00022714"/>
    </source>
</evidence>
<dbReference type="GO" id="GO:0046872">
    <property type="term" value="F:metal ion binding"/>
    <property type="evidence" value="ECO:0007669"/>
    <property type="project" value="UniProtKB-KW"/>
</dbReference>
<dbReference type="GO" id="GO:0009055">
    <property type="term" value="F:electron transfer activity"/>
    <property type="evidence" value="ECO:0007669"/>
    <property type="project" value="TreeGrafter"/>
</dbReference>
<evidence type="ECO:0000313" key="8">
    <source>
        <dbReference type="EMBL" id="ROO25112.1"/>
    </source>
</evidence>
<sequence length="104" mass="11259">MAQIFVIDRTGGEHRLEAQPGRKVMEIIRDAGLPLEASCGGCCACATCHCYVDRAWLTALAPADEEEVDMLDMAFDVDAAQSRLTCRIAFSEALDGLRVTLAPN</sequence>
<evidence type="ECO:0000259" key="7">
    <source>
        <dbReference type="PROSITE" id="PS51085"/>
    </source>
</evidence>
<accession>A0A423PHK7</accession>
<protein>
    <submittedName>
        <fullName evidence="8">Methylenetetrahydrofolate reductase</fullName>
    </submittedName>
</protein>
<keyword evidence="5" id="KW-0411">Iron-sulfur</keyword>
<name>A0A423PHK7_9GAMM</name>
<evidence type="ECO:0000256" key="5">
    <source>
        <dbReference type="ARBA" id="ARBA00023014"/>
    </source>
</evidence>
<dbReference type="RefSeq" id="WP_123592240.1">
    <property type="nucleotide sequence ID" value="NZ_AYKF01000121.1"/>
</dbReference>
<evidence type="ECO:0000256" key="3">
    <source>
        <dbReference type="ARBA" id="ARBA00022723"/>
    </source>
</evidence>
<proteinExistence type="inferred from homology"/>
<dbReference type="InterPro" id="IPR012675">
    <property type="entry name" value="Beta-grasp_dom_sf"/>
</dbReference>
<evidence type="ECO:0000256" key="6">
    <source>
        <dbReference type="ARBA" id="ARBA00034078"/>
    </source>
</evidence>
<dbReference type="GO" id="GO:0051537">
    <property type="term" value="F:2 iron, 2 sulfur cluster binding"/>
    <property type="evidence" value="ECO:0007669"/>
    <property type="project" value="UniProtKB-KW"/>
</dbReference>
<dbReference type="InterPro" id="IPR001055">
    <property type="entry name" value="Adrenodoxin-like"/>
</dbReference>
<evidence type="ECO:0000256" key="1">
    <source>
        <dbReference type="ARBA" id="ARBA00010914"/>
    </source>
</evidence>